<evidence type="ECO:0000313" key="3">
    <source>
        <dbReference type="EMBL" id="KAB0802711.1"/>
    </source>
</evidence>
<evidence type="ECO:0000256" key="2">
    <source>
        <dbReference type="SAM" id="Phobius"/>
    </source>
</evidence>
<proteinExistence type="predicted"/>
<feature type="transmembrane region" description="Helical" evidence="2">
    <location>
        <begin position="12"/>
        <end position="40"/>
    </location>
</feature>
<feature type="compositionally biased region" description="Polar residues" evidence="1">
    <location>
        <begin position="84"/>
        <end position="103"/>
    </location>
</feature>
<keyword evidence="4" id="KW-1185">Reference proteome</keyword>
<feature type="compositionally biased region" description="Basic and acidic residues" evidence="1">
    <location>
        <begin position="146"/>
        <end position="156"/>
    </location>
</feature>
<keyword evidence="2" id="KW-0812">Transmembrane</keyword>
<organism evidence="3 4">
    <name type="scientific">Photinus pyralis</name>
    <name type="common">Common eastern firefly</name>
    <name type="synonym">Lampyris pyralis</name>
    <dbReference type="NCBI Taxonomy" id="7054"/>
    <lineage>
        <taxon>Eukaryota</taxon>
        <taxon>Metazoa</taxon>
        <taxon>Ecdysozoa</taxon>
        <taxon>Arthropoda</taxon>
        <taxon>Hexapoda</taxon>
        <taxon>Insecta</taxon>
        <taxon>Pterygota</taxon>
        <taxon>Neoptera</taxon>
        <taxon>Endopterygota</taxon>
        <taxon>Coleoptera</taxon>
        <taxon>Polyphaga</taxon>
        <taxon>Elateriformia</taxon>
        <taxon>Elateroidea</taxon>
        <taxon>Lampyridae</taxon>
        <taxon>Lampyrinae</taxon>
        <taxon>Photinus</taxon>
    </lineage>
</organism>
<dbReference type="AlphaFoldDB" id="A0A5N4AZD3"/>
<dbReference type="EMBL" id="VVIM01000002">
    <property type="protein sequence ID" value="KAB0802711.1"/>
    <property type="molecule type" value="Genomic_DNA"/>
</dbReference>
<keyword evidence="2" id="KW-0472">Membrane</keyword>
<dbReference type="InParanoid" id="A0A5N4AZD3"/>
<evidence type="ECO:0000256" key="1">
    <source>
        <dbReference type="SAM" id="MobiDB-lite"/>
    </source>
</evidence>
<gene>
    <name evidence="3" type="ORF">PPYR_04897</name>
</gene>
<comment type="caution">
    <text evidence="3">The sequence shown here is derived from an EMBL/GenBank/DDBJ whole genome shotgun (WGS) entry which is preliminary data.</text>
</comment>
<keyword evidence="2" id="KW-1133">Transmembrane helix</keyword>
<feature type="region of interest" description="Disordered" evidence="1">
    <location>
        <begin position="80"/>
        <end position="177"/>
    </location>
</feature>
<evidence type="ECO:0000313" key="4">
    <source>
        <dbReference type="Proteomes" id="UP000327044"/>
    </source>
</evidence>
<reference evidence="3 4" key="1">
    <citation type="journal article" date="2018" name="Elife">
        <title>Firefly genomes illuminate parallel origins of bioluminescence in beetles.</title>
        <authorList>
            <person name="Fallon T.R."/>
            <person name="Lower S.E."/>
            <person name="Chang C.H."/>
            <person name="Bessho-Uehara M."/>
            <person name="Martin G.J."/>
            <person name="Bewick A.J."/>
            <person name="Behringer M."/>
            <person name="Debat H.J."/>
            <person name="Wong I."/>
            <person name="Day J.C."/>
            <person name="Suvorov A."/>
            <person name="Silva C.J."/>
            <person name="Stanger-Hall K.F."/>
            <person name="Hall D.W."/>
            <person name="Schmitz R.J."/>
            <person name="Nelson D.R."/>
            <person name="Lewis S.M."/>
            <person name="Shigenobu S."/>
            <person name="Bybee S.M."/>
            <person name="Larracuente A.M."/>
            <person name="Oba Y."/>
            <person name="Weng J.K."/>
        </authorList>
    </citation>
    <scope>NUCLEOTIDE SEQUENCE [LARGE SCALE GENOMIC DNA]</scope>
    <source>
        <strain evidence="3">1611_PpyrPB1</strain>
        <tissue evidence="3">Whole body</tissue>
    </source>
</reference>
<protein>
    <submittedName>
        <fullName evidence="3">Uncharacterized protein</fullName>
    </submittedName>
</protein>
<sequence length="177" mass="20506">MEYEGVREITTTAAIGIIIVGIVHFGLLVFFFVSIIVLCVKVKKMRKILDSHTSLLQFRLHEGTQHPEDELAKRYAMPPRTQHSELSNNQYRYNPNFPSNQSHNLRRETETEYGKPLQLPRAQHPELKNSQYPSNSNFPPKQAHNLKGETDTEYGKHGPSMVMMHYPKPKRTNGHYH</sequence>
<name>A0A5N4AZD3_PHOPY</name>
<feature type="compositionally biased region" description="Polar residues" evidence="1">
    <location>
        <begin position="128"/>
        <end position="139"/>
    </location>
</feature>
<accession>A0A5N4AZD3</accession>
<feature type="compositionally biased region" description="Basic residues" evidence="1">
    <location>
        <begin position="167"/>
        <end position="177"/>
    </location>
</feature>
<dbReference type="Proteomes" id="UP000327044">
    <property type="component" value="Unassembled WGS sequence"/>
</dbReference>